<keyword evidence="2" id="KW-0378">Hydrolase</keyword>
<sequence length="361" mass="40705">MLRNFPKAWQARWQEQDFDQATPIQEALWQPLQAGESILGISPTGTGKTLAYLLPLLLKLRKGQGQQLLILAPNSELAGQLYQVSQNWAADLGLKTQLFLAGSSQKRQIERLKKGPEVLIGTPGRILELVKLKKIKLLSIETIVLDEFDQLLSSSQLPFVERLLNYVPKKHQHVYMSATQGISMDQLQAGTQLIAVAQDEEASHLQHFYMQVAQRDKVATLRKLLALEDFRGLAFFNALSDLGNAEEKLQYHNLSAYSLASDINLQMRKHILDRFRDGAISLLLATDLVARGIDIQGLDCVIQVDLARDKDSYTHRAGRTGRMGREGVVITFVSHPQELKQLKKYASVREVVLKDRELYIL</sequence>
<protein>
    <submittedName>
        <fullName evidence="7">DEAD/DEAH box helicase</fullName>
    </submittedName>
</protein>
<dbReference type="AlphaFoldDB" id="A0A7X3KBZ7"/>
<keyword evidence="4" id="KW-0067">ATP-binding</keyword>
<evidence type="ECO:0000256" key="3">
    <source>
        <dbReference type="ARBA" id="ARBA00022806"/>
    </source>
</evidence>
<proteinExistence type="predicted"/>
<dbReference type="Pfam" id="PF00271">
    <property type="entry name" value="Helicase_C"/>
    <property type="match status" value="1"/>
</dbReference>
<evidence type="ECO:0000259" key="5">
    <source>
        <dbReference type="PROSITE" id="PS51192"/>
    </source>
</evidence>
<reference evidence="7 8" key="1">
    <citation type="submission" date="2019-12" db="EMBL/GenBank/DDBJ databases">
        <title>Microbes associate with the intestines of laboratory mice.</title>
        <authorList>
            <person name="Navarre W."/>
            <person name="Wong E."/>
        </authorList>
    </citation>
    <scope>NUCLEOTIDE SEQUENCE [LARGE SCALE GENOMIC DNA]</scope>
    <source>
        <strain evidence="7 8">NM51_B2-22</strain>
    </source>
</reference>
<dbReference type="GO" id="GO:0005840">
    <property type="term" value="C:ribosome"/>
    <property type="evidence" value="ECO:0007669"/>
    <property type="project" value="TreeGrafter"/>
</dbReference>
<dbReference type="GO" id="GO:0033592">
    <property type="term" value="F:RNA strand annealing activity"/>
    <property type="evidence" value="ECO:0007669"/>
    <property type="project" value="TreeGrafter"/>
</dbReference>
<dbReference type="GO" id="GO:0005829">
    <property type="term" value="C:cytosol"/>
    <property type="evidence" value="ECO:0007669"/>
    <property type="project" value="TreeGrafter"/>
</dbReference>
<dbReference type="InterPro" id="IPR011545">
    <property type="entry name" value="DEAD/DEAH_box_helicase_dom"/>
</dbReference>
<keyword evidence="3 7" id="KW-0347">Helicase</keyword>
<name>A0A7X3KBZ7_9STRE</name>
<accession>A0A7X3KBZ7</accession>
<feature type="domain" description="Helicase ATP-binding" evidence="5">
    <location>
        <begin position="29"/>
        <end position="198"/>
    </location>
</feature>
<dbReference type="SMART" id="SM00490">
    <property type="entry name" value="HELICc"/>
    <property type="match status" value="1"/>
</dbReference>
<dbReference type="InterPro" id="IPR001650">
    <property type="entry name" value="Helicase_C-like"/>
</dbReference>
<evidence type="ECO:0000256" key="4">
    <source>
        <dbReference type="ARBA" id="ARBA00022840"/>
    </source>
</evidence>
<dbReference type="PROSITE" id="PS51192">
    <property type="entry name" value="HELICASE_ATP_BIND_1"/>
    <property type="match status" value="1"/>
</dbReference>
<dbReference type="PANTHER" id="PTHR47963">
    <property type="entry name" value="DEAD-BOX ATP-DEPENDENT RNA HELICASE 47, MITOCHONDRIAL"/>
    <property type="match status" value="1"/>
</dbReference>
<dbReference type="CDD" id="cd00268">
    <property type="entry name" value="DEADc"/>
    <property type="match status" value="1"/>
</dbReference>
<evidence type="ECO:0000256" key="2">
    <source>
        <dbReference type="ARBA" id="ARBA00022801"/>
    </source>
</evidence>
<dbReference type="SMART" id="SM00487">
    <property type="entry name" value="DEXDc"/>
    <property type="match status" value="1"/>
</dbReference>
<dbReference type="EMBL" id="WSRS01000020">
    <property type="protein sequence ID" value="MVX58719.1"/>
    <property type="molecule type" value="Genomic_DNA"/>
</dbReference>
<keyword evidence="1" id="KW-0547">Nucleotide-binding</keyword>
<dbReference type="PROSITE" id="PS51194">
    <property type="entry name" value="HELICASE_CTER"/>
    <property type="match status" value="1"/>
</dbReference>
<dbReference type="InterPro" id="IPR044742">
    <property type="entry name" value="DEAD/DEAH_RhlB"/>
</dbReference>
<evidence type="ECO:0000259" key="6">
    <source>
        <dbReference type="PROSITE" id="PS51194"/>
    </source>
</evidence>
<dbReference type="Gene3D" id="3.40.50.300">
    <property type="entry name" value="P-loop containing nucleotide triphosphate hydrolases"/>
    <property type="match status" value="2"/>
</dbReference>
<dbReference type="PANTHER" id="PTHR47963:SF7">
    <property type="entry name" value="ATP-DEPENDENT RNA HELICASE YFML-RELATED"/>
    <property type="match status" value="1"/>
</dbReference>
<dbReference type="GO" id="GO:0003724">
    <property type="term" value="F:RNA helicase activity"/>
    <property type="evidence" value="ECO:0007669"/>
    <property type="project" value="TreeGrafter"/>
</dbReference>
<dbReference type="OrthoDB" id="9805696at2"/>
<evidence type="ECO:0000256" key="1">
    <source>
        <dbReference type="ARBA" id="ARBA00022741"/>
    </source>
</evidence>
<feature type="domain" description="Helicase C-terminal" evidence="6">
    <location>
        <begin position="220"/>
        <end position="361"/>
    </location>
</feature>
<comment type="caution">
    <text evidence="7">The sequence shown here is derived from an EMBL/GenBank/DDBJ whole genome shotgun (WGS) entry which is preliminary data.</text>
</comment>
<dbReference type="GO" id="GO:0005524">
    <property type="term" value="F:ATP binding"/>
    <property type="evidence" value="ECO:0007669"/>
    <property type="project" value="UniProtKB-KW"/>
</dbReference>
<evidence type="ECO:0000313" key="7">
    <source>
        <dbReference type="EMBL" id="MVX58719.1"/>
    </source>
</evidence>
<dbReference type="InterPro" id="IPR014001">
    <property type="entry name" value="Helicase_ATP-bd"/>
</dbReference>
<dbReference type="GO" id="GO:0016787">
    <property type="term" value="F:hydrolase activity"/>
    <property type="evidence" value="ECO:0007669"/>
    <property type="project" value="UniProtKB-KW"/>
</dbReference>
<dbReference type="InterPro" id="IPR027417">
    <property type="entry name" value="P-loop_NTPase"/>
</dbReference>
<organism evidence="7 8">
    <name type="scientific">Streptococcus danieliae</name>
    <dbReference type="NCBI Taxonomy" id="747656"/>
    <lineage>
        <taxon>Bacteria</taxon>
        <taxon>Bacillati</taxon>
        <taxon>Bacillota</taxon>
        <taxon>Bacilli</taxon>
        <taxon>Lactobacillales</taxon>
        <taxon>Streptococcaceae</taxon>
        <taxon>Streptococcus</taxon>
    </lineage>
</organism>
<dbReference type="Pfam" id="PF00270">
    <property type="entry name" value="DEAD"/>
    <property type="match status" value="1"/>
</dbReference>
<dbReference type="GO" id="GO:0009409">
    <property type="term" value="P:response to cold"/>
    <property type="evidence" value="ECO:0007669"/>
    <property type="project" value="TreeGrafter"/>
</dbReference>
<evidence type="ECO:0000313" key="8">
    <source>
        <dbReference type="Proteomes" id="UP000461595"/>
    </source>
</evidence>
<gene>
    <name evidence="7" type="ORF">E5983_03525</name>
</gene>
<dbReference type="Proteomes" id="UP000461595">
    <property type="component" value="Unassembled WGS sequence"/>
</dbReference>
<dbReference type="SUPFAM" id="SSF52540">
    <property type="entry name" value="P-loop containing nucleoside triphosphate hydrolases"/>
    <property type="match status" value="1"/>
</dbReference>
<dbReference type="CDD" id="cd18787">
    <property type="entry name" value="SF2_C_DEAD"/>
    <property type="match status" value="1"/>
</dbReference>
<dbReference type="InterPro" id="IPR050547">
    <property type="entry name" value="DEAD_box_RNA_helicases"/>
</dbReference>